<dbReference type="GO" id="GO:0071555">
    <property type="term" value="P:cell wall organization"/>
    <property type="evidence" value="ECO:0007669"/>
    <property type="project" value="UniProtKB-KW"/>
</dbReference>
<accession>A0A927RN67</accession>
<dbReference type="GO" id="GO:0008765">
    <property type="term" value="F:UDP-N-acetylmuramoylalanyl-D-glutamate-2,6-diaminopimelate ligase activity"/>
    <property type="evidence" value="ECO:0007669"/>
    <property type="project" value="UniProtKB-UniRule"/>
</dbReference>
<feature type="binding site" evidence="7">
    <location>
        <position position="208"/>
    </location>
    <ligand>
        <name>UDP-N-acetyl-alpha-D-muramoyl-L-alanyl-D-glutamate</name>
        <dbReference type="ChEBI" id="CHEBI:83900"/>
    </ligand>
</feature>
<organism evidence="12 13">
    <name type="scientific">Actinopolymorpha pittospori</name>
    <dbReference type="NCBI Taxonomy" id="648752"/>
    <lineage>
        <taxon>Bacteria</taxon>
        <taxon>Bacillati</taxon>
        <taxon>Actinomycetota</taxon>
        <taxon>Actinomycetes</taxon>
        <taxon>Propionibacteriales</taxon>
        <taxon>Actinopolymorphaceae</taxon>
        <taxon>Actinopolymorpha</taxon>
    </lineage>
</organism>
<dbReference type="SUPFAM" id="SSF53623">
    <property type="entry name" value="MurD-like peptide ligases, catalytic domain"/>
    <property type="match status" value="1"/>
</dbReference>
<dbReference type="InterPro" id="IPR005761">
    <property type="entry name" value="UDP-N-AcMur-Glu-dNH2Pim_ligase"/>
</dbReference>
<dbReference type="EMBL" id="JADBEM010000001">
    <property type="protein sequence ID" value="MBE1610831.1"/>
    <property type="molecule type" value="Genomic_DNA"/>
</dbReference>
<dbReference type="GO" id="GO:0051301">
    <property type="term" value="P:cell division"/>
    <property type="evidence" value="ECO:0007669"/>
    <property type="project" value="UniProtKB-KW"/>
</dbReference>
<evidence type="ECO:0000313" key="13">
    <source>
        <dbReference type="Proteomes" id="UP000638648"/>
    </source>
</evidence>
<dbReference type="Gene3D" id="3.90.190.20">
    <property type="entry name" value="Mur ligase, C-terminal domain"/>
    <property type="match status" value="1"/>
</dbReference>
<feature type="binding site" evidence="7">
    <location>
        <begin position="173"/>
        <end position="174"/>
    </location>
    <ligand>
        <name>UDP-N-acetyl-alpha-D-muramoyl-L-alanyl-D-glutamate</name>
        <dbReference type="ChEBI" id="CHEBI:83900"/>
    </ligand>
</feature>
<dbReference type="NCBIfam" id="TIGR01085">
    <property type="entry name" value="murE"/>
    <property type="match status" value="1"/>
</dbReference>
<dbReference type="InterPro" id="IPR035911">
    <property type="entry name" value="MurE/MurF_N"/>
</dbReference>
<dbReference type="Pfam" id="PF08245">
    <property type="entry name" value="Mur_ligase_M"/>
    <property type="match status" value="1"/>
</dbReference>
<keyword evidence="7" id="KW-0963">Cytoplasm</keyword>
<dbReference type="GO" id="GO:0005737">
    <property type="term" value="C:cytoplasm"/>
    <property type="evidence" value="ECO:0007669"/>
    <property type="project" value="UniProtKB-SubCell"/>
</dbReference>
<sequence length="525" mass="54125">MAVPATGSTTPRPTHPLRRSLSEVASLLAVGTSVDRPDIAVTGVSQDSRAVVRGDLYVARPGGSSHGAAYAQTAARSGAVAALTDPAGRAPCEAAGLPTLVVPDPHAVLGGLSAWIYGYPARDLLMLGITGTNGKTTTAHLLDAALRHAGRHTGLLGTVGTRIGDERLASVRTTPEAPDLQALLAVMRERGVDAVSMEVSSHALAYGRVDGIGYDVAGFTNLTQDHLELHGDLESYFAAKASLFTPERARVGVVNLDDPYGVRLAEHAPIEVSTFSAAGAAQADWRAVGVEPTSEGGSRFRVLGPGGVDAEVTVGLPGDFNVANALLATAVLATAGVPLDEFLPAFASASLPGRMERVPGGQDFVVIVDYAHTPDAIAGVLDASRPATRGRLIAVIGCGGQRDTGKRPLMGAAAARHADVVVITDDNPRSEDPGAIRAAALAGAHTVPAAERGEIAEIGDRREAIRHAVRSARPGDTVLVLGKGHEQGQEIAGVVHPFDDRIVVQEVLAEMSDTMAAAERKGADC</sequence>
<evidence type="ECO:0000256" key="4">
    <source>
        <dbReference type="ARBA" id="ARBA00022984"/>
    </source>
</evidence>
<name>A0A927RN67_9ACTN</name>
<dbReference type="GO" id="GO:0008360">
    <property type="term" value="P:regulation of cell shape"/>
    <property type="evidence" value="ECO:0007669"/>
    <property type="project" value="UniProtKB-KW"/>
</dbReference>
<comment type="catalytic activity">
    <reaction evidence="7">
        <text>UDP-N-acetyl-alpha-D-muramoyl-L-alanyl-D-glutamate + meso-2,6-diaminopimelate + ATP = UDP-N-acetyl-alpha-D-muramoyl-L-alanyl-gamma-D-glutamyl-meso-2,6-diaminopimelate + ADP + phosphate + H(+)</text>
        <dbReference type="Rhea" id="RHEA:23676"/>
        <dbReference type="ChEBI" id="CHEBI:15378"/>
        <dbReference type="ChEBI" id="CHEBI:30616"/>
        <dbReference type="ChEBI" id="CHEBI:43474"/>
        <dbReference type="ChEBI" id="CHEBI:57791"/>
        <dbReference type="ChEBI" id="CHEBI:83900"/>
        <dbReference type="ChEBI" id="CHEBI:83905"/>
        <dbReference type="ChEBI" id="CHEBI:456216"/>
        <dbReference type="EC" id="6.3.2.13"/>
    </reaction>
</comment>
<dbReference type="Pfam" id="PF01225">
    <property type="entry name" value="Mur_ligase"/>
    <property type="match status" value="1"/>
</dbReference>
<dbReference type="NCBIfam" id="NF001124">
    <property type="entry name" value="PRK00139.1-2"/>
    <property type="match status" value="1"/>
</dbReference>
<keyword evidence="2 7" id="KW-0132">Cell division</keyword>
<dbReference type="SUPFAM" id="SSF53244">
    <property type="entry name" value="MurD-like peptide ligases, peptide-binding domain"/>
    <property type="match status" value="1"/>
</dbReference>
<dbReference type="NCBIfam" id="NF001126">
    <property type="entry name" value="PRK00139.1-4"/>
    <property type="match status" value="1"/>
</dbReference>
<evidence type="ECO:0000256" key="7">
    <source>
        <dbReference type="HAMAP-Rule" id="MF_00208"/>
    </source>
</evidence>
<reference evidence="12" key="1">
    <citation type="submission" date="2020-10" db="EMBL/GenBank/DDBJ databases">
        <title>Sequencing the genomes of 1000 actinobacteria strains.</title>
        <authorList>
            <person name="Klenk H.-P."/>
        </authorList>
    </citation>
    <scope>NUCLEOTIDE SEQUENCE</scope>
    <source>
        <strain evidence="12">DSM 45354</strain>
    </source>
</reference>
<keyword evidence="7" id="KW-0547">Nucleotide-binding</keyword>
<dbReference type="Gene3D" id="3.40.1390.10">
    <property type="entry name" value="MurE/MurF, N-terminal domain"/>
    <property type="match status" value="1"/>
</dbReference>
<dbReference type="Proteomes" id="UP000638648">
    <property type="component" value="Unassembled WGS sequence"/>
</dbReference>
<comment type="pathway">
    <text evidence="7 8">Cell wall biogenesis; peptidoglycan biosynthesis.</text>
</comment>
<feature type="binding site" evidence="7">
    <location>
        <begin position="426"/>
        <end position="429"/>
    </location>
    <ligand>
        <name>meso-2,6-diaminopimelate</name>
        <dbReference type="ChEBI" id="CHEBI:57791"/>
    </ligand>
</feature>
<feature type="modified residue" description="N6-carboxylysine" evidence="7">
    <location>
        <position position="240"/>
    </location>
</feature>
<dbReference type="PANTHER" id="PTHR23135:SF4">
    <property type="entry name" value="UDP-N-ACETYLMURAMOYL-L-ALANYL-D-GLUTAMATE--2,6-DIAMINOPIMELATE LIGASE MURE HOMOLOG, CHLOROPLASTIC"/>
    <property type="match status" value="1"/>
</dbReference>
<dbReference type="SUPFAM" id="SSF63418">
    <property type="entry name" value="MurE/MurF N-terminal domain"/>
    <property type="match status" value="1"/>
</dbReference>
<dbReference type="GO" id="GO:0005524">
    <property type="term" value="F:ATP binding"/>
    <property type="evidence" value="ECO:0007669"/>
    <property type="project" value="UniProtKB-UniRule"/>
</dbReference>
<comment type="caution">
    <text evidence="12">The sequence shown here is derived from an EMBL/GenBank/DDBJ whole genome shotgun (WGS) entry which is preliminary data.</text>
</comment>
<keyword evidence="7" id="KW-0067">ATP-binding</keyword>
<feature type="binding site" evidence="7">
    <location>
        <position position="482"/>
    </location>
    <ligand>
        <name>meso-2,6-diaminopimelate</name>
        <dbReference type="ChEBI" id="CHEBI:57791"/>
    </ligand>
</feature>
<comment type="cofactor">
    <cofactor evidence="7">
        <name>Mg(2+)</name>
        <dbReference type="ChEBI" id="CHEBI:18420"/>
    </cofactor>
</comment>
<dbReference type="AlphaFoldDB" id="A0A927RN67"/>
<dbReference type="HAMAP" id="MF_00208">
    <property type="entry name" value="MurE"/>
    <property type="match status" value="1"/>
</dbReference>
<dbReference type="GO" id="GO:0000287">
    <property type="term" value="F:magnesium ion binding"/>
    <property type="evidence" value="ECO:0007669"/>
    <property type="project" value="UniProtKB-UniRule"/>
</dbReference>
<keyword evidence="3 7" id="KW-0133">Cell shape</keyword>
<feature type="binding site" evidence="7">
    <location>
        <position position="48"/>
    </location>
    <ligand>
        <name>UDP-N-acetyl-alpha-D-muramoyl-L-alanyl-D-glutamate</name>
        <dbReference type="ChEBI" id="CHEBI:83900"/>
    </ligand>
</feature>
<evidence type="ECO:0000256" key="6">
    <source>
        <dbReference type="ARBA" id="ARBA00023316"/>
    </source>
</evidence>
<comment type="subcellular location">
    <subcellularLocation>
        <location evidence="7 8">Cytoplasm</location>
    </subcellularLocation>
</comment>
<evidence type="ECO:0000256" key="1">
    <source>
        <dbReference type="ARBA" id="ARBA00005898"/>
    </source>
</evidence>
<dbReference type="Gene3D" id="3.40.1190.10">
    <property type="entry name" value="Mur-like, catalytic domain"/>
    <property type="match status" value="1"/>
</dbReference>
<keyword evidence="7" id="KW-0460">Magnesium</keyword>
<feature type="short sequence motif" description="Meso-diaminopimelate recognition motif" evidence="7">
    <location>
        <begin position="426"/>
        <end position="429"/>
    </location>
</feature>
<keyword evidence="6 7" id="KW-0961">Cell wall biogenesis/degradation</keyword>
<keyword evidence="13" id="KW-1185">Reference proteome</keyword>
<feature type="binding site" evidence="7">
    <location>
        <position position="402"/>
    </location>
    <ligand>
        <name>meso-2,6-diaminopimelate</name>
        <dbReference type="ChEBI" id="CHEBI:57791"/>
    </ligand>
</feature>
<evidence type="ECO:0000259" key="9">
    <source>
        <dbReference type="Pfam" id="PF01225"/>
    </source>
</evidence>
<dbReference type="PANTHER" id="PTHR23135">
    <property type="entry name" value="MUR LIGASE FAMILY MEMBER"/>
    <property type="match status" value="1"/>
</dbReference>
<proteinExistence type="inferred from homology"/>
<feature type="domain" description="Mur ligase central" evidence="11">
    <location>
        <begin position="129"/>
        <end position="331"/>
    </location>
</feature>
<keyword evidence="7 12" id="KW-0436">Ligase</keyword>
<dbReference type="GO" id="GO:0009252">
    <property type="term" value="P:peptidoglycan biosynthetic process"/>
    <property type="evidence" value="ECO:0007669"/>
    <property type="project" value="UniProtKB-UniRule"/>
</dbReference>
<feature type="binding site" evidence="7">
    <location>
        <begin position="131"/>
        <end position="137"/>
    </location>
    <ligand>
        <name>ATP</name>
        <dbReference type="ChEBI" id="CHEBI:30616"/>
    </ligand>
</feature>
<dbReference type="InterPro" id="IPR036615">
    <property type="entry name" value="Mur_ligase_C_dom_sf"/>
</dbReference>
<comment type="caution">
    <text evidence="7">Lacks conserved residue(s) required for the propagation of feature annotation.</text>
</comment>
<dbReference type="InterPro" id="IPR013221">
    <property type="entry name" value="Mur_ligase_cen"/>
</dbReference>
<feature type="domain" description="Mur ligase C-terminal" evidence="10">
    <location>
        <begin position="353"/>
        <end position="484"/>
    </location>
</feature>
<evidence type="ECO:0000256" key="3">
    <source>
        <dbReference type="ARBA" id="ARBA00022960"/>
    </source>
</evidence>
<gene>
    <name evidence="7" type="primary">murE</name>
    <name evidence="12" type="ORF">HEB94_007679</name>
</gene>
<dbReference type="EC" id="6.3.2.13" evidence="7"/>
<dbReference type="InterPro" id="IPR004101">
    <property type="entry name" value="Mur_ligase_C"/>
</dbReference>
<protein>
    <recommendedName>
        <fullName evidence="7">UDP-N-acetylmuramoyl-L-alanyl-D-glutamate--2,6-diaminopimelate ligase</fullName>
        <ecNumber evidence="7">6.3.2.13</ecNumber>
    </recommendedName>
    <alternativeName>
        <fullName evidence="7">Meso-A2pm-adding enzyme</fullName>
    </alternativeName>
    <alternativeName>
        <fullName evidence="7">Meso-diaminopimelate-adding enzyme</fullName>
    </alternativeName>
    <alternativeName>
        <fullName evidence="7">UDP-MurNAc-L-Ala-D-Glu:meso-diaminopimelate ligase</fullName>
    </alternativeName>
    <alternativeName>
        <fullName evidence="7">UDP-MurNAc-tripeptide synthetase</fullName>
    </alternativeName>
    <alternativeName>
        <fullName evidence="7">UDP-N-acetylmuramyl-tripeptide synthetase</fullName>
    </alternativeName>
</protein>
<dbReference type="InterPro" id="IPR000713">
    <property type="entry name" value="Mur_ligase_N"/>
</dbReference>
<evidence type="ECO:0000256" key="2">
    <source>
        <dbReference type="ARBA" id="ARBA00022618"/>
    </source>
</evidence>
<dbReference type="Pfam" id="PF02875">
    <property type="entry name" value="Mur_ligase_C"/>
    <property type="match status" value="1"/>
</dbReference>
<dbReference type="InterPro" id="IPR036565">
    <property type="entry name" value="Mur-like_cat_sf"/>
</dbReference>
<evidence type="ECO:0000256" key="5">
    <source>
        <dbReference type="ARBA" id="ARBA00023306"/>
    </source>
</evidence>
<feature type="binding site" evidence="7">
    <location>
        <position position="200"/>
    </location>
    <ligand>
        <name>UDP-N-acetyl-alpha-D-muramoyl-L-alanyl-D-glutamate</name>
        <dbReference type="ChEBI" id="CHEBI:83900"/>
    </ligand>
</feature>
<evidence type="ECO:0000256" key="8">
    <source>
        <dbReference type="RuleBase" id="RU004135"/>
    </source>
</evidence>
<feature type="binding site" evidence="7">
    <location>
        <position position="486"/>
    </location>
    <ligand>
        <name>meso-2,6-diaminopimelate</name>
        <dbReference type="ChEBI" id="CHEBI:57791"/>
    </ligand>
</feature>
<feature type="domain" description="Mur ligase N-terminal catalytic" evidence="9">
    <location>
        <begin position="41"/>
        <end position="113"/>
    </location>
</feature>
<evidence type="ECO:0000259" key="11">
    <source>
        <dbReference type="Pfam" id="PF08245"/>
    </source>
</evidence>
<comment type="similarity">
    <text evidence="1 7">Belongs to the MurCDEF family. MurE subfamily.</text>
</comment>
<comment type="PTM">
    <text evidence="7">Carboxylation is probably crucial for Mg(2+) binding and, consequently, for the gamma-phosphate positioning of ATP.</text>
</comment>
<evidence type="ECO:0000313" key="12">
    <source>
        <dbReference type="EMBL" id="MBE1610831.1"/>
    </source>
</evidence>
<keyword evidence="5 7" id="KW-0131">Cell cycle</keyword>
<evidence type="ECO:0000259" key="10">
    <source>
        <dbReference type="Pfam" id="PF02875"/>
    </source>
</evidence>
<keyword evidence="4 7" id="KW-0573">Peptidoglycan synthesis</keyword>
<comment type="function">
    <text evidence="7">Catalyzes the addition of meso-diaminopimelic acid to the nucleotide precursor UDP-N-acetylmuramoyl-L-alanyl-D-glutamate (UMAG) in the biosynthesis of bacterial cell-wall peptidoglycan.</text>
</comment>